<dbReference type="AlphaFoldDB" id="A0A0J8F7E1"/>
<keyword evidence="3" id="KW-1185">Reference proteome</keyword>
<evidence type="ECO:0000256" key="1">
    <source>
        <dbReference type="SAM" id="Phobius"/>
    </source>
</evidence>
<organism evidence="2 3">
    <name type="scientific">Beta vulgaris subsp. vulgaris</name>
    <name type="common">Beet</name>
    <dbReference type="NCBI Taxonomy" id="3555"/>
    <lineage>
        <taxon>Eukaryota</taxon>
        <taxon>Viridiplantae</taxon>
        <taxon>Streptophyta</taxon>
        <taxon>Embryophyta</taxon>
        <taxon>Tracheophyta</taxon>
        <taxon>Spermatophyta</taxon>
        <taxon>Magnoliopsida</taxon>
        <taxon>eudicotyledons</taxon>
        <taxon>Gunneridae</taxon>
        <taxon>Pentapetalae</taxon>
        <taxon>Caryophyllales</taxon>
        <taxon>Chenopodiaceae</taxon>
        <taxon>Betoideae</taxon>
        <taxon>Beta</taxon>
    </lineage>
</organism>
<accession>A0A0J8F7E1</accession>
<keyword evidence="1" id="KW-1133">Transmembrane helix</keyword>
<feature type="transmembrane region" description="Helical" evidence="1">
    <location>
        <begin position="17"/>
        <end position="38"/>
    </location>
</feature>
<gene>
    <name evidence="2" type="ORF">BVRB_5g104490</name>
</gene>
<protein>
    <submittedName>
        <fullName evidence="2">Uncharacterized protein</fullName>
    </submittedName>
</protein>
<name>A0A0J8F7E1_BETVV</name>
<keyword evidence="1" id="KW-0472">Membrane</keyword>
<sequence>MFSVYHLSNLVPMLFRFYYIAVGCYYVAVSSSYNYAIVVHSS</sequence>
<dbReference type="Proteomes" id="UP000035740">
    <property type="component" value="Chromosome 5"/>
</dbReference>
<keyword evidence="1" id="KW-0812">Transmembrane</keyword>
<reference evidence="2 3" key="1">
    <citation type="journal article" date="2014" name="Nature">
        <title>The genome of the recently domesticated crop plant sugar beet (Beta vulgaris).</title>
        <authorList>
            <person name="Dohm J.C."/>
            <person name="Minoche A.E."/>
            <person name="Holtgrawe D."/>
            <person name="Capella-Gutierrez S."/>
            <person name="Zakrzewski F."/>
            <person name="Tafer H."/>
            <person name="Rupp O."/>
            <person name="Sorensen T.R."/>
            <person name="Stracke R."/>
            <person name="Reinhardt R."/>
            <person name="Goesmann A."/>
            <person name="Kraft T."/>
            <person name="Schulz B."/>
            <person name="Stadler P.F."/>
            <person name="Schmidt T."/>
            <person name="Gabaldon T."/>
            <person name="Lehrach H."/>
            <person name="Weisshaar B."/>
            <person name="Himmelbauer H."/>
        </authorList>
    </citation>
    <scope>NUCLEOTIDE SEQUENCE [LARGE SCALE GENOMIC DNA]</scope>
    <source>
        <tissue evidence="2">Taproot</tissue>
    </source>
</reference>
<evidence type="ECO:0000313" key="3">
    <source>
        <dbReference type="Proteomes" id="UP000035740"/>
    </source>
</evidence>
<proteinExistence type="predicted"/>
<dbReference type="EMBL" id="KQ090087">
    <property type="protein sequence ID" value="KMT11876.1"/>
    <property type="molecule type" value="Genomic_DNA"/>
</dbReference>
<dbReference type="Gramene" id="KMT11876">
    <property type="protein sequence ID" value="KMT11876"/>
    <property type="gene ID" value="BVRB_5g104490"/>
</dbReference>
<evidence type="ECO:0000313" key="2">
    <source>
        <dbReference type="EMBL" id="KMT11876.1"/>
    </source>
</evidence>